<dbReference type="GO" id="GO:0006310">
    <property type="term" value="P:DNA recombination"/>
    <property type="evidence" value="ECO:0007669"/>
    <property type="project" value="UniProtKB-KW"/>
</dbReference>
<dbReference type="InterPro" id="IPR013762">
    <property type="entry name" value="Integrase-like_cat_sf"/>
</dbReference>
<dbReference type="InterPro" id="IPR002104">
    <property type="entry name" value="Integrase_catalytic"/>
</dbReference>
<dbReference type="OrthoDB" id="7615137at2"/>
<evidence type="ECO:0000256" key="2">
    <source>
        <dbReference type="ARBA" id="ARBA00022908"/>
    </source>
</evidence>
<comment type="caution">
    <text evidence="5">The sequence shown here is derived from an EMBL/GenBank/DDBJ whole genome shotgun (WGS) entry which is preliminary data.</text>
</comment>
<dbReference type="RefSeq" id="WP_081874784.1">
    <property type="nucleotide sequence ID" value="NZ_AQRC01000001.1"/>
</dbReference>
<reference evidence="5 6" key="2">
    <citation type="journal article" date="2015" name="Antonie Van Leeuwenhoek">
        <title>Thioclava indica sp. nov., isolated from surface seawater of the Indian Ocean.</title>
        <authorList>
            <person name="Liu Y."/>
            <person name="Lai Q."/>
            <person name="Du J."/>
            <person name="Xu H."/>
            <person name="Jiang L."/>
            <person name="Shao Z."/>
        </authorList>
    </citation>
    <scope>NUCLEOTIDE SEQUENCE [LARGE SCALE GENOMIC DNA]</scope>
    <source>
        <strain evidence="5 6">13D2W-2</strain>
    </source>
</reference>
<keyword evidence="3" id="KW-0233">DNA recombination</keyword>
<organism evidence="5 6">
    <name type="scientific">Thioclava atlantica</name>
    <dbReference type="NCBI Taxonomy" id="1317124"/>
    <lineage>
        <taxon>Bacteria</taxon>
        <taxon>Pseudomonadati</taxon>
        <taxon>Pseudomonadota</taxon>
        <taxon>Alphaproteobacteria</taxon>
        <taxon>Rhodobacterales</taxon>
        <taxon>Paracoccaceae</taxon>
        <taxon>Thioclava</taxon>
    </lineage>
</organism>
<dbReference type="Gene3D" id="1.10.443.10">
    <property type="entry name" value="Intergrase catalytic core"/>
    <property type="match status" value="1"/>
</dbReference>
<dbReference type="AlphaFoldDB" id="A0A085U0R6"/>
<gene>
    <name evidence="5" type="ORF">DW2_00355</name>
</gene>
<keyword evidence="2" id="KW-0229">DNA integration</keyword>
<evidence type="ECO:0000313" key="6">
    <source>
        <dbReference type="Proteomes" id="UP000028607"/>
    </source>
</evidence>
<dbReference type="eggNOG" id="COG0582">
    <property type="taxonomic scope" value="Bacteria"/>
</dbReference>
<evidence type="ECO:0000259" key="4">
    <source>
        <dbReference type="PROSITE" id="PS51898"/>
    </source>
</evidence>
<sequence>MSRKVALTDCFIRNLKPQRAREEYSDTKQIGLRLRVSASGRITFAYRGRARDGKLRTVTIGDYPSWSLKGARNDAARIRMELKQGKDPNGEKRRLREDAAREKVTLRDVLDEYEAIKAGGQKIWRRPPRGRCEARLRIEAVFEKLLDRPVSEITEVDLAHAMRTYKPRRDRGKTTAHGQTSRARSYLARPLDWAAGRNTFKKIGAGRSPCVGTPDIRDTHDFSEDDPTITGKRERVLKGSELARILPYLRYPAPKELKLIDVSHDDLRPIAMRFILLTAARLHEVIDMHWRDVNFSSGTWFKPKVKAKGEARSQVLPLSNEAIKILSSLPGHNERDPDGYVFPNLEGGPLGNFSRANSAIMRESGTANWHRHDLRRTASQIMLECGAPPLIVDTILAHTNALTKTGASQSISHYGAVAKTIMLHVEDPQKSALEHVAKALNFYELLTPDQIKDLEEEEKALGR</sequence>
<dbReference type="Proteomes" id="UP000028607">
    <property type="component" value="Unassembled WGS sequence"/>
</dbReference>
<dbReference type="InterPro" id="IPR038488">
    <property type="entry name" value="Integrase_DNA-bd_sf"/>
</dbReference>
<dbReference type="InterPro" id="IPR025166">
    <property type="entry name" value="Integrase_DNA_bind_dom"/>
</dbReference>
<dbReference type="PANTHER" id="PTHR30629">
    <property type="entry name" value="PROPHAGE INTEGRASE"/>
    <property type="match status" value="1"/>
</dbReference>
<dbReference type="Gene3D" id="3.30.160.390">
    <property type="entry name" value="Integrase, DNA-binding domain"/>
    <property type="match status" value="1"/>
</dbReference>
<dbReference type="GO" id="GO:0015074">
    <property type="term" value="P:DNA integration"/>
    <property type="evidence" value="ECO:0007669"/>
    <property type="project" value="UniProtKB-KW"/>
</dbReference>
<dbReference type="SUPFAM" id="SSF56349">
    <property type="entry name" value="DNA breaking-rejoining enzymes"/>
    <property type="match status" value="1"/>
</dbReference>
<dbReference type="GO" id="GO:0003677">
    <property type="term" value="F:DNA binding"/>
    <property type="evidence" value="ECO:0007669"/>
    <property type="project" value="InterPro"/>
</dbReference>
<dbReference type="PROSITE" id="PS51898">
    <property type="entry name" value="TYR_RECOMBINASE"/>
    <property type="match status" value="1"/>
</dbReference>
<dbReference type="InterPro" id="IPR011010">
    <property type="entry name" value="DNA_brk_join_enz"/>
</dbReference>
<dbReference type="PATRIC" id="fig|1317124.6.peg.64"/>
<protein>
    <submittedName>
        <fullName evidence="5">Phage integrase</fullName>
    </submittedName>
</protein>
<dbReference type="EMBL" id="AQRC01000001">
    <property type="protein sequence ID" value="KFE36563.1"/>
    <property type="molecule type" value="Genomic_DNA"/>
</dbReference>
<keyword evidence="6" id="KW-1185">Reference proteome</keyword>
<feature type="domain" description="Tyr recombinase" evidence="4">
    <location>
        <begin position="244"/>
        <end position="427"/>
    </location>
</feature>
<name>A0A085U0R6_9RHOB</name>
<dbReference type="Pfam" id="PF00589">
    <property type="entry name" value="Phage_integrase"/>
    <property type="match status" value="1"/>
</dbReference>
<evidence type="ECO:0000313" key="5">
    <source>
        <dbReference type="EMBL" id="KFE36563.1"/>
    </source>
</evidence>
<dbReference type="InterPro" id="IPR050808">
    <property type="entry name" value="Phage_Integrase"/>
</dbReference>
<evidence type="ECO:0000256" key="1">
    <source>
        <dbReference type="ARBA" id="ARBA00008857"/>
    </source>
</evidence>
<proteinExistence type="inferred from homology"/>
<dbReference type="Pfam" id="PF13356">
    <property type="entry name" value="Arm-DNA-bind_3"/>
    <property type="match status" value="1"/>
</dbReference>
<comment type="similarity">
    <text evidence="1">Belongs to the 'phage' integrase family.</text>
</comment>
<dbReference type="PANTHER" id="PTHR30629:SF2">
    <property type="entry name" value="PROPHAGE INTEGRASE INTS-RELATED"/>
    <property type="match status" value="1"/>
</dbReference>
<accession>A0A085U0R6</accession>
<evidence type="ECO:0000256" key="3">
    <source>
        <dbReference type="ARBA" id="ARBA00023172"/>
    </source>
</evidence>
<reference evidence="6" key="1">
    <citation type="submission" date="2013-04" db="EMBL/GenBank/DDBJ databases">
        <title>Thioclava sp. 13D2W-2 Genome Sequencing.</title>
        <authorList>
            <person name="Lai Q."/>
            <person name="Li G."/>
            <person name="Shao Z."/>
        </authorList>
    </citation>
    <scope>NUCLEOTIDE SEQUENCE [LARGE SCALE GENOMIC DNA]</scope>
    <source>
        <strain evidence="6">13D2W-2</strain>
    </source>
</reference>